<dbReference type="OrthoDB" id="5464689at2"/>
<dbReference type="PATRIC" id="fig|33888.3.peg.3173"/>
<organism evidence="5 6">
    <name type="scientific">Rathayibacter tritici</name>
    <dbReference type="NCBI Taxonomy" id="33888"/>
    <lineage>
        <taxon>Bacteria</taxon>
        <taxon>Bacillati</taxon>
        <taxon>Actinomycetota</taxon>
        <taxon>Actinomycetes</taxon>
        <taxon>Micrococcales</taxon>
        <taxon>Microbacteriaceae</taxon>
        <taxon>Rathayibacter</taxon>
    </lineage>
</organism>
<dbReference type="InterPro" id="IPR018060">
    <property type="entry name" value="HTH_AraC"/>
</dbReference>
<dbReference type="KEGG" id="rtn:A6122_2824"/>
<dbReference type="AlphaFoldDB" id="A0A160KVX3"/>
<feature type="domain" description="HTH araC/xylS-type" evidence="4">
    <location>
        <begin position="229"/>
        <end position="330"/>
    </location>
</feature>
<dbReference type="PANTHER" id="PTHR46796:SF12">
    <property type="entry name" value="HTH-TYPE DNA-BINDING TRANSCRIPTIONAL ACTIVATOR EUTR"/>
    <property type="match status" value="1"/>
</dbReference>
<dbReference type="Pfam" id="PF12833">
    <property type="entry name" value="HTH_18"/>
    <property type="match status" value="1"/>
</dbReference>
<evidence type="ECO:0000313" key="6">
    <source>
        <dbReference type="Proteomes" id="UP000077071"/>
    </source>
</evidence>
<accession>A0A160KVX3</accession>
<name>A0A160KVX3_9MICO</name>
<sequence length="330" mass="36491">MGHTVADAHRAILVPMDQNDEVTRSDIGGRDIEQARALFEQFYNGHRFVVEPSTNFSYRYTSVGDGDVTLRGSQFAGSVQGSIQTEGEYVVSWLTAGEGVTDLDGDAVTLGFGRPAIFVNGRPSRFEFHDYRQNLIHFDSSYLERIAEEVEGTSGPLLFDTTARPEGAALRHWSATVATVARVIYDADSSPLLRHEADRAVAVALLETFPHASLDTPGDLGVPRSGRLRLAIEFMYAHAHEPLRTERIAEAAGTGLRTLQSEFRREFGFTAVDYLRRIRLDGVQKELRTGEPGVVSVSEVARRWGFAHLGRFSASYAHRFGERPSATLDS</sequence>
<reference evidence="5 6" key="1">
    <citation type="submission" date="2016-05" db="EMBL/GenBank/DDBJ databases">
        <title>Complete genome sequence of Rathayibacter tritici NCPPB 1953.</title>
        <authorList>
            <person name="Park J."/>
            <person name="Lee H.-H."/>
            <person name="Lee S.-W."/>
            <person name="Seo Y.-S."/>
        </authorList>
    </citation>
    <scope>NUCLEOTIDE SEQUENCE [LARGE SCALE GENOMIC DNA]</scope>
    <source>
        <strain evidence="5 6">NCPPB 1953</strain>
    </source>
</reference>
<dbReference type="Proteomes" id="UP000077071">
    <property type="component" value="Chromosome"/>
</dbReference>
<dbReference type="STRING" id="33888.A6122_2824"/>
<gene>
    <name evidence="5" type="ORF">A6122_2824</name>
</gene>
<dbReference type="PROSITE" id="PS01124">
    <property type="entry name" value="HTH_ARAC_FAMILY_2"/>
    <property type="match status" value="1"/>
</dbReference>
<dbReference type="EMBL" id="CP015515">
    <property type="protein sequence ID" value="AND17933.1"/>
    <property type="molecule type" value="Genomic_DNA"/>
</dbReference>
<keyword evidence="1" id="KW-0805">Transcription regulation</keyword>
<dbReference type="RefSeq" id="WP_068256483.1">
    <property type="nucleotide sequence ID" value="NZ_PSWT01000023.1"/>
</dbReference>
<dbReference type="GO" id="GO:0003700">
    <property type="term" value="F:DNA-binding transcription factor activity"/>
    <property type="evidence" value="ECO:0007669"/>
    <property type="project" value="InterPro"/>
</dbReference>
<evidence type="ECO:0000256" key="3">
    <source>
        <dbReference type="ARBA" id="ARBA00023163"/>
    </source>
</evidence>
<proteinExistence type="predicted"/>
<dbReference type="Pfam" id="PF14525">
    <property type="entry name" value="AraC_binding_2"/>
    <property type="match status" value="1"/>
</dbReference>
<dbReference type="InterPro" id="IPR050204">
    <property type="entry name" value="AraC_XylS_family_regulators"/>
</dbReference>
<evidence type="ECO:0000259" key="4">
    <source>
        <dbReference type="PROSITE" id="PS01124"/>
    </source>
</evidence>
<keyword evidence="3" id="KW-0804">Transcription</keyword>
<evidence type="ECO:0000256" key="2">
    <source>
        <dbReference type="ARBA" id="ARBA00023125"/>
    </source>
</evidence>
<keyword evidence="2" id="KW-0238">DNA-binding</keyword>
<dbReference type="PANTHER" id="PTHR46796">
    <property type="entry name" value="HTH-TYPE TRANSCRIPTIONAL ACTIVATOR RHAS-RELATED"/>
    <property type="match status" value="1"/>
</dbReference>
<dbReference type="InterPro" id="IPR035418">
    <property type="entry name" value="AraC-bd_2"/>
</dbReference>
<keyword evidence="6" id="KW-1185">Reference proteome</keyword>
<protein>
    <recommendedName>
        <fullName evidence="4">HTH araC/xylS-type domain-containing protein</fullName>
    </recommendedName>
</protein>
<dbReference type="GO" id="GO:0043565">
    <property type="term" value="F:sequence-specific DNA binding"/>
    <property type="evidence" value="ECO:0007669"/>
    <property type="project" value="InterPro"/>
</dbReference>
<dbReference type="SMART" id="SM00342">
    <property type="entry name" value="HTH_ARAC"/>
    <property type="match status" value="1"/>
</dbReference>
<evidence type="ECO:0000256" key="1">
    <source>
        <dbReference type="ARBA" id="ARBA00023015"/>
    </source>
</evidence>
<dbReference type="Gene3D" id="1.10.10.60">
    <property type="entry name" value="Homeodomain-like"/>
    <property type="match status" value="1"/>
</dbReference>
<dbReference type="SUPFAM" id="SSF46689">
    <property type="entry name" value="Homeodomain-like"/>
    <property type="match status" value="1"/>
</dbReference>
<dbReference type="InterPro" id="IPR009057">
    <property type="entry name" value="Homeodomain-like_sf"/>
</dbReference>
<evidence type="ECO:0000313" key="5">
    <source>
        <dbReference type="EMBL" id="AND17933.1"/>
    </source>
</evidence>